<dbReference type="EMBL" id="LLXE01000124">
    <property type="protein sequence ID" value="KUM61712.1"/>
    <property type="molecule type" value="Genomic_DNA"/>
</dbReference>
<proteinExistence type="predicted"/>
<name>A0A101MJJ5_PENFR</name>
<comment type="caution">
    <text evidence="1">The sequence shown here is derived from an EMBL/GenBank/DDBJ whole genome shotgun (WGS) entry which is preliminary data.</text>
</comment>
<accession>A0A101MJJ5</accession>
<protein>
    <submittedName>
        <fullName evidence="1">Uncharacterized protein</fullName>
    </submittedName>
</protein>
<dbReference type="Proteomes" id="UP000055045">
    <property type="component" value="Unassembled WGS sequence"/>
</dbReference>
<reference evidence="1 2" key="1">
    <citation type="submission" date="2015-10" db="EMBL/GenBank/DDBJ databases">
        <title>Genome sequencing of Penicillium freii.</title>
        <authorList>
            <person name="Nguyen H.D."/>
            <person name="Visagie C.M."/>
            <person name="Seifert K.A."/>
        </authorList>
    </citation>
    <scope>NUCLEOTIDE SEQUENCE [LARGE SCALE GENOMIC DNA]</scope>
    <source>
        <strain evidence="1 2">DAOM 242723</strain>
    </source>
</reference>
<organism evidence="1 2">
    <name type="scientific">Penicillium freii</name>
    <dbReference type="NCBI Taxonomy" id="48697"/>
    <lineage>
        <taxon>Eukaryota</taxon>
        <taxon>Fungi</taxon>
        <taxon>Dikarya</taxon>
        <taxon>Ascomycota</taxon>
        <taxon>Pezizomycotina</taxon>
        <taxon>Eurotiomycetes</taxon>
        <taxon>Eurotiomycetidae</taxon>
        <taxon>Eurotiales</taxon>
        <taxon>Aspergillaceae</taxon>
        <taxon>Penicillium</taxon>
    </lineage>
</organism>
<evidence type="ECO:0000313" key="2">
    <source>
        <dbReference type="Proteomes" id="UP000055045"/>
    </source>
</evidence>
<gene>
    <name evidence="1" type="ORF">ACN42_g5409</name>
</gene>
<dbReference type="AlphaFoldDB" id="A0A101MJJ5"/>
<evidence type="ECO:0000313" key="1">
    <source>
        <dbReference type="EMBL" id="KUM61712.1"/>
    </source>
</evidence>
<sequence length="69" mass="7730">MMMIMVGSEVMAMPGGYRASSSEIDHLDALMNIWPFLSTNSVKSEAEVINGGWAFIYNFKSRPEISVRQ</sequence>
<keyword evidence="2" id="KW-1185">Reference proteome</keyword>